<dbReference type="InterPro" id="IPR013083">
    <property type="entry name" value="Znf_RING/FYVE/PHD"/>
</dbReference>
<dbReference type="SMART" id="SM00184">
    <property type="entry name" value="RING"/>
    <property type="match status" value="1"/>
</dbReference>
<dbReference type="CDD" id="cd16545">
    <property type="entry name" value="RING-HC_RNF141"/>
    <property type="match status" value="1"/>
</dbReference>
<evidence type="ECO:0000256" key="2">
    <source>
        <dbReference type="ARBA" id="ARBA00022017"/>
    </source>
</evidence>
<dbReference type="PANTHER" id="PTHR12062">
    <property type="entry name" value="N-ACETYLGLUCOSAMINYLTRANSFERASE VI"/>
    <property type="match status" value="1"/>
</dbReference>
<comment type="pathway">
    <text evidence="1">Protein modification; protein glycosylation.</text>
</comment>
<evidence type="ECO:0000313" key="11">
    <source>
        <dbReference type="Proteomes" id="UP001311232"/>
    </source>
</evidence>
<feature type="domain" description="RING-type" evidence="9">
    <location>
        <begin position="622"/>
        <end position="659"/>
    </location>
</feature>
<evidence type="ECO:0000256" key="3">
    <source>
        <dbReference type="ARBA" id="ARBA00022676"/>
    </source>
</evidence>
<keyword evidence="6 8" id="KW-0863">Zinc-finger</keyword>
<sequence length="697" mass="80085">MRLLWKSVDKMRCLRKRSMLHVLTFLLTSLLFFNLYMDDGYVMEGEKRQLGETLIRPSSSVHTFKDLSNFSGSINVTYRYLAGIPLSRKKYLTIGLASVKRKRGNYLLETIKSIFDQSSYEELKEIVVVVHLADFDLVWCEKVVQEITRKFAHHLIAGRLLVIQAPEMFYPSLDGLKRNYNDPEDRVRFRSKQNVDYAFLLNFCTNLSHFYMMLEDDVRCSRNFLAALKKVITSREGSYWVMMEFSKLGYIGKLYHSRDLPRLAHFLLMFYQEMPCDWLLIHFRGLLAQKDVIRFKPSLFQHMGYYSSYKGVENKLKDDDFEEDSIDIPDNPPASIYTNINVFENYDATKAYSSIVDEYFWGKPPCTGDFFIIIFNKSTKISRIKIVTGTEDRQNDILHHGALEVGQKSVETKQGRQCTSYITLGEFKVGNFEINDVDHKIAFDIECVRIVVTASQKEWIIIRTISLWTTQMGQQISGQINHLPEKLVKHAGLVRESGYLTYEEFLARVAELNDLTAKLAAGQQKHLLFEVQPGSDASALWKVAVRIVCTKINKESGMVEASRIMNLYQFIQLYRDITSQAAEVLSAEGAIRGPSAQLPSTDSCQASMWMGRVKQLTDQEECCICMDGKADLILPCAHNFCQKCIDKWSGHSRNCPICRLQVTAANESWVMSDFPSEDEVVSYILNLADEVGHPHRP</sequence>
<accession>A0AAV9SEQ2</accession>
<keyword evidence="7" id="KW-0862">Zinc</keyword>
<dbReference type="InterPro" id="IPR043400">
    <property type="entry name" value="RING-HC_RNF141"/>
</dbReference>
<evidence type="ECO:0000259" key="9">
    <source>
        <dbReference type="PROSITE" id="PS50089"/>
    </source>
</evidence>
<keyword evidence="3" id="KW-0328">Glycosyltransferase</keyword>
<evidence type="ECO:0000256" key="6">
    <source>
        <dbReference type="ARBA" id="ARBA00022771"/>
    </source>
</evidence>
<evidence type="ECO:0000256" key="7">
    <source>
        <dbReference type="ARBA" id="ARBA00022833"/>
    </source>
</evidence>
<proteinExistence type="predicted"/>
<dbReference type="Gene3D" id="3.30.40.10">
    <property type="entry name" value="Zinc/RING finger domain, C3HC4 (zinc finger)"/>
    <property type="match status" value="1"/>
</dbReference>
<dbReference type="Pfam" id="PF13639">
    <property type="entry name" value="zf-RING_2"/>
    <property type="match status" value="1"/>
</dbReference>
<dbReference type="InterPro" id="IPR001841">
    <property type="entry name" value="Znf_RING"/>
</dbReference>
<keyword evidence="4" id="KW-0808">Transferase</keyword>
<evidence type="ECO:0000256" key="1">
    <source>
        <dbReference type="ARBA" id="ARBA00004922"/>
    </source>
</evidence>
<comment type="caution">
    <text evidence="10">The sequence shown here is derived from an EMBL/GenBank/DDBJ whole genome shotgun (WGS) entry which is preliminary data.</text>
</comment>
<dbReference type="PROSITE" id="PS50089">
    <property type="entry name" value="ZF_RING_2"/>
    <property type="match status" value="1"/>
</dbReference>
<dbReference type="InterPro" id="IPR056576">
    <property type="entry name" value="MGAT4_A/B/C_C"/>
</dbReference>
<dbReference type="Pfam" id="PF04666">
    <property type="entry name" value="MGAT4_cons"/>
    <property type="match status" value="1"/>
</dbReference>
<gene>
    <name evidence="10" type="primary">MGAT4C_2</name>
    <name evidence="10" type="ORF">CRENBAI_006244</name>
</gene>
<protein>
    <recommendedName>
        <fullName evidence="2">RING finger protein 141</fullName>
    </recommendedName>
</protein>
<dbReference type="InterPro" id="IPR057279">
    <property type="entry name" value="MGAT4"/>
</dbReference>
<evidence type="ECO:0000256" key="5">
    <source>
        <dbReference type="ARBA" id="ARBA00022723"/>
    </source>
</evidence>
<dbReference type="GO" id="GO:0008270">
    <property type="term" value="F:zinc ion binding"/>
    <property type="evidence" value="ECO:0007669"/>
    <property type="project" value="UniProtKB-KW"/>
</dbReference>
<evidence type="ECO:0000256" key="8">
    <source>
        <dbReference type="PROSITE-ProRule" id="PRU00175"/>
    </source>
</evidence>
<dbReference type="Pfam" id="PF23524">
    <property type="entry name" value="MGAT4A_C"/>
    <property type="match status" value="1"/>
</dbReference>
<dbReference type="SUPFAM" id="SSF57850">
    <property type="entry name" value="RING/U-box"/>
    <property type="match status" value="1"/>
</dbReference>
<dbReference type="PROSITE" id="PS00518">
    <property type="entry name" value="ZF_RING_1"/>
    <property type="match status" value="1"/>
</dbReference>
<dbReference type="InterPro" id="IPR017907">
    <property type="entry name" value="Znf_RING_CS"/>
</dbReference>
<dbReference type="AlphaFoldDB" id="A0AAV9SEQ2"/>
<dbReference type="PANTHER" id="PTHR12062:SF14">
    <property type="entry name" value="ALPHA-1,3-MANNOSYL-GLYCOPROTEIN 4-BETA-N-ACETYLGLUCOSAMINYLTRANSFERASE C"/>
    <property type="match status" value="1"/>
</dbReference>
<dbReference type="GO" id="GO:0006487">
    <property type="term" value="P:protein N-linked glycosylation"/>
    <property type="evidence" value="ECO:0007669"/>
    <property type="project" value="TreeGrafter"/>
</dbReference>
<reference evidence="10 11" key="1">
    <citation type="submission" date="2021-06" db="EMBL/GenBank/DDBJ databases">
        <authorList>
            <person name="Palmer J.M."/>
        </authorList>
    </citation>
    <scope>NUCLEOTIDE SEQUENCE [LARGE SCALE GENOMIC DNA]</scope>
    <source>
        <strain evidence="10 11">MEX-2019</strain>
        <tissue evidence="10">Muscle</tissue>
    </source>
</reference>
<organism evidence="10 11">
    <name type="scientific">Crenichthys baileyi</name>
    <name type="common">White River springfish</name>
    <dbReference type="NCBI Taxonomy" id="28760"/>
    <lineage>
        <taxon>Eukaryota</taxon>
        <taxon>Metazoa</taxon>
        <taxon>Chordata</taxon>
        <taxon>Craniata</taxon>
        <taxon>Vertebrata</taxon>
        <taxon>Euteleostomi</taxon>
        <taxon>Actinopterygii</taxon>
        <taxon>Neopterygii</taxon>
        <taxon>Teleostei</taxon>
        <taxon>Neoteleostei</taxon>
        <taxon>Acanthomorphata</taxon>
        <taxon>Ovalentaria</taxon>
        <taxon>Atherinomorphae</taxon>
        <taxon>Cyprinodontiformes</taxon>
        <taxon>Goodeidae</taxon>
        <taxon>Crenichthys</taxon>
    </lineage>
</organism>
<dbReference type="GO" id="GO:0008375">
    <property type="term" value="F:acetylglucosaminyltransferase activity"/>
    <property type="evidence" value="ECO:0007669"/>
    <property type="project" value="TreeGrafter"/>
</dbReference>
<keyword evidence="5" id="KW-0479">Metal-binding</keyword>
<keyword evidence="11" id="KW-1185">Reference proteome</keyword>
<dbReference type="EMBL" id="JAHHUM010000435">
    <property type="protein sequence ID" value="KAK5619846.1"/>
    <property type="molecule type" value="Genomic_DNA"/>
</dbReference>
<dbReference type="InterPro" id="IPR006759">
    <property type="entry name" value="Glyco_transf_54"/>
</dbReference>
<evidence type="ECO:0000313" key="10">
    <source>
        <dbReference type="EMBL" id="KAK5619846.1"/>
    </source>
</evidence>
<dbReference type="Proteomes" id="UP001311232">
    <property type="component" value="Unassembled WGS sequence"/>
</dbReference>
<name>A0AAV9SEQ2_9TELE</name>
<evidence type="ECO:0000256" key="4">
    <source>
        <dbReference type="ARBA" id="ARBA00022679"/>
    </source>
</evidence>